<evidence type="ECO:0000313" key="2">
    <source>
        <dbReference type="EMBL" id="WRP14445.1"/>
    </source>
</evidence>
<accession>A0ABZ1BPF5</accession>
<keyword evidence="3" id="KW-1185">Reference proteome</keyword>
<keyword evidence="1" id="KW-1133">Transmembrane helix</keyword>
<sequence>MMLDVDVLAFVVLVLASFRLTHLFVFDSILEPLRRWLRGAPAPGVRAGAGPGPVRRWLSDLVGCYWCTGIWVAMGLLALQRLWPSPVTDGLLLVLAVAGGQALLESLVRR</sequence>
<protein>
    <submittedName>
        <fullName evidence="2">DUF1360 domain-containing protein</fullName>
    </submittedName>
</protein>
<dbReference type="Proteomes" id="UP001333102">
    <property type="component" value="Chromosome"/>
</dbReference>
<evidence type="ECO:0000256" key="1">
    <source>
        <dbReference type="SAM" id="Phobius"/>
    </source>
</evidence>
<keyword evidence="1" id="KW-0472">Membrane</keyword>
<feature type="transmembrane region" description="Helical" evidence="1">
    <location>
        <begin position="57"/>
        <end position="79"/>
    </location>
</feature>
<gene>
    <name evidence="2" type="ORF">VLY81_13645</name>
</gene>
<dbReference type="EMBL" id="CP141614">
    <property type="protein sequence ID" value="WRP14445.1"/>
    <property type="molecule type" value="Genomic_DNA"/>
</dbReference>
<dbReference type="Pfam" id="PF07098">
    <property type="entry name" value="DUF1360"/>
    <property type="match status" value="1"/>
</dbReference>
<proteinExistence type="predicted"/>
<dbReference type="InterPro" id="IPR010773">
    <property type="entry name" value="Mycophage_PG1_Gp7"/>
</dbReference>
<name>A0ABZ1BPF5_9FIRM</name>
<dbReference type="RefSeq" id="WP_324668773.1">
    <property type="nucleotide sequence ID" value="NZ_CP141614.1"/>
</dbReference>
<keyword evidence="1" id="KW-0812">Transmembrane</keyword>
<evidence type="ECO:0000313" key="3">
    <source>
        <dbReference type="Proteomes" id="UP001333102"/>
    </source>
</evidence>
<reference evidence="3" key="1">
    <citation type="submission" date="2023-12" db="EMBL/GenBank/DDBJ databases">
        <title>Novel isolates from deep terrestrial aquifers shed light on the physiology and ecology of the class Limnochordia.</title>
        <authorList>
            <person name="Karnachuk O.V."/>
            <person name="Lukina A.P."/>
            <person name="Avakyan M.R."/>
            <person name="Kadnikov V."/>
            <person name="Begmatov S."/>
            <person name="Beletsky A.V."/>
            <person name="Mardanov A.V."/>
            <person name="Ravin N.V."/>
        </authorList>
    </citation>
    <scope>NUCLEOTIDE SEQUENCE [LARGE SCALE GENOMIC DNA]</scope>
    <source>
        <strain evidence="3">LN</strain>
    </source>
</reference>
<organism evidence="2 3">
    <name type="scientific">Geochorda subterranea</name>
    <dbReference type="NCBI Taxonomy" id="3109564"/>
    <lineage>
        <taxon>Bacteria</taxon>
        <taxon>Bacillati</taxon>
        <taxon>Bacillota</taxon>
        <taxon>Limnochordia</taxon>
        <taxon>Limnochordales</taxon>
        <taxon>Geochordaceae</taxon>
        <taxon>Geochorda</taxon>
    </lineage>
</organism>